<protein>
    <submittedName>
        <fullName evidence="3">Uncharacterized protein</fullName>
    </submittedName>
</protein>
<sequence length="335" mass="38453">MIRNVCSSIKTLQHFDVSHNQLNDLPLDISLLTELETLNCSNNQLTEMADLFEQLKRLKELDISINRFPNLPNVIYTYKYLVRLNCEQNCITTIDSGLVNLKRLKFLVLDHNKLETTEQIDFSLMKKIEYIHIANNQLIKFPRGLHQLHHLKNVNLSYNRLKSFPVDLLLVNTLDVLNLSHNLIAKLPSLPVAYTRGSMIFSIDLSFNELTKFYDYLLLIALKVDVSNNKIRTISNDLIKKLSNDLISSRELKIHNNPLTQPAVPLEMLTETSANTMNVLRMIRNCFDEQQVDTNVRQGFKICLIGPKKSGKTSLASCLEENMPVNIDEDIEATQ</sequence>
<dbReference type="Proteomes" id="UP000663866">
    <property type="component" value="Unassembled WGS sequence"/>
</dbReference>
<name>A0A820UJN9_9BILA</name>
<dbReference type="InterPro" id="IPR001611">
    <property type="entry name" value="Leu-rich_rpt"/>
</dbReference>
<dbReference type="EMBL" id="CAJOBG010051249">
    <property type="protein sequence ID" value="CAF4486096.1"/>
    <property type="molecule type" value="Genomic_DNA"/>
</dbReference>
<organism evidence="3 4">
    <name type="scientific">Rotaria magnacalcarata</name>
    <dbReference type="NCBI Taxonomy" id="392030"/>
    <lineage>
        <taxon>Eukaryota</taxon>
        <taxon>Metazoa</taxon>
        <taxon>Spiralia</taxon>
        <taxon>Gnathifera</taxon>
        <taxon>Rotifera</taxon>
        <taxon>Eurotatoria</taxon>
        <taxon>Bdelloidea</taxon>
        <taxon>Philodinida</taxon>
        <taxon>Philodinidae</taxon>
        <taxon>Rotaria</taxon>
    </lineage>
</organism>
<evidence type="ECO:0000313" key="3">
    <source>
        <dbReference type="EMBL" id="CAF4486096.1"/>
    </source>
</evidence>
<accession>A0A820UJN9</accession>
<feature type="non-terminal residue" evidence="3">
    <location>
        <position position="335"/>
    </location>
</feature>
<dbReference type="PANTHER" id="PTHR48051">
    <property type="match status" value="1"/>
</dbReference>
<dbReference type="Pfam" id="PF12799">
    <property type="entry name" value="LRR_4"/>
    <property type="match status" value="1"/>
</dbReference>
<dbReference type="AlphaFoldDB" id="A0A820UJN9"/>
<dbReference type="SUPFAM" id="SSF52058">
    <property type="entry name" value="L domain-like"/>
    <property type="match status" value="1"/>
</dbReference>
<dbReference type="SMART" id="SM00364">
    <property type="entry name" value="LRR_BAC"/>
    <property type="match status" value="5"/>
</dbReference>
<dbReference type="SMART" id="SM00369">
    <property type="entry name" value="LRR_TYP"/>
    <property type="match status" value="6"/>
</dbReference>
<keyword evidence="4" id="KW-1185">Reference proteome</keyword>
<evidence type="ECO:0000256" key="2">
    <source>
        <dbReference type="ARBA" id="ARBA00022737"/>
    </source>
</evidence>
<dbReference type="InterPro" id="IPR025875">
    <property type="entry name" value="Leu-rich_rpt_4"/>
</dbReference>
<comment type="caution">
    <text evidence="3">The sequence shown here is derived from an EMBL/GenBank/DDBJ whole genome shotgun (WGS) entry which is preliminary data.</text>
</comment>
<keyword evidence="2" id="KW-0677">Repeat</keyword>
<dbReference type="InterPro" id="IPR050216">
    <property type="entry name" value="LRR_domain-containing"/>
</dbReference>
<dbReference type="GO" id="GO:0005737">
    <property type="term" value="C:cytoplasm"/>
    <property type="evidence" value="ECO:0007669"/>
    <property type="project" value="TreeGrafter"/>
</dbReference>
<proteinExistence type="predicted"/>
<dbReference type="PROSITE" id="PS51450">
    <property type="entry name" value="LRR"/>
    <property type="match status" value="4"/>
</dbReference>
<keyword evidence="1" id="KW-0433">Leucine-rich repeat</keyword>
<evidence type="ECO:0000313" key="4">
    <source>
        <dbReference type="Proteomes" id="UP000663866"/>
    </source>
</evidence>
<dbReference type="PANTHER" id="PTHR48051:SF1">
    <property type="entry name" value="RAS SUPPRESSOR PROTEIN 1"/>
    <property type="match status" value="1"/>
</dbReference>
<reference evidence="3" key="1">
    <citation type="submission" date="2021-02" db="EMBL/GenBank/DDBJ databases">
        <authorList>
            <person name="Nowell W R."/>
        </authorList>
    </citation>
    <scope>NUCLEOTIDE SEQUENCE</scope>
</reference>
<dbReference type="Pfam" id="PF13855">
    <property type="entry name" value="LRR_8"/>
    <property type="match status" value="1"/>
</dbReference>
<dbReference type="InterPro" id="IPR003591">
    <property type="entry name" value="Leu-rich_rpt_typical-subtyp"/>
</dbReference>
<dbReference type="InterPro" id="IPR032675">
    <property type="entry name" value="LRR_dom_sf"/>
</dbReference>
<evidence type="ECO:0000256" key="1">
    <source>
        <dbReference type="ARBA" id="ARBA00022614"/>
    </source>
</evidence>
<dbReference type="Gene3D" id="3.80.10.10">
    <property type="entry name" value="Ribonuclease Inhibitor"/>
    <property type="match status" value="2"/>
</dbReference>
<gene>
    <name evidence="3" type="ORF">OVN521_LOCUS39926</name>
</gene>